<dbReference type="HAMAP" id="MF_00712">
    <property type="entry name" value="GcvPA"/>
    <property type="match status" value="1"/>
</dbReference>
<dbReference type="GO" id="GO:0004375">
    <property type="term" value="F:glycine dehydrogenase (decarboxylating) activity"/>
    <property type="evidence" value="ECO:0007669"/>
    <property type="project" value="UniProtKB-EC"/>
</dbReference>
<dbReference type="InterPro" id="IPR015422">
    <property type="entry name" value="PyrdxlP-dep_Trfase_small"/>
</dbReference>
<protein>
    <recommendedName>
        <fullName evidence="1">glycine dehydrogenase (aminomethyl-transferring)</fullName>
        <ecNumber evidence="1">1.4.4.2</ecNumber>
    </recommendedName>
</protein>
<sequence length="435" mass="46643">MLATIGVNHVDDLFADIPAEAKLDRPLNIPGPLPERELLNNFGLLASMNKPVSGERSFLGAGAYSHHVPVAVDQMLLRGEFFTAYTPYQPEVSQGTLMAIYEFQTYTSALLGMDIANASMYDGASSLAEAVIMAKRVKKKNRVVISGLVDPAWRKVVETYVQDLDIDIVVVDGVNEGVTNIEELSIAAKDSSAIVIQYPNFVGCIDDLNEVRRVCDEAGALMIVATSEPVAMGVMTSPGKLGADIAVAEGRSFGGSLSYGGPGLGMFATKQKWARQIPGRLVGKTNDVDGKPGYVLTLATREQHIRREKATSNICSNQALCATAAAIHLSLLGKNGLQEMALKNMTATKYLAEKISALNGFELAYKKPFFNEVAIKVPAPAETINKKLAKNGFVGGFDLSKDFPSLGDSMLFCATELHTKNDIDALATALSGFKV</sequence>
<dbReference type="PANTHER" id="PTHR42806:SF1">
    <property type="entry name" value="GLYCINE DEHYDROGENASE (DECARBOXYLATING)"/>
    <property type="match status" value="1"/>
</dbReference>
<reference evidence="5" key="1">
    <citation type="submission" date="2018-06" db="EMBL/GenBank/DDBJ databases">
        <authorList>
            <person name="Zhirakovskaya E."/>
        </authorList>
    </citation>
    <scope>NUCLEOTIDE SEQUENCE</scope>
</reference>
<dbReference type="EMBL" id="UOGC01000100">
    <property type="protein sequence ID" value="VAX20050.1"/>
    <property type="molecule type" value="Genomic_DNA"/>
</dbReference>
<dbReference type="InterPro" id="IPR020581">
    <property type="entry name" value="GDC_P"/>
</dbReference>
<proteinExistence type="inferred from homology"/>
<name>A0A3B1CBA4_9ZZZZ</name>
<dbReference type="PANTHER" id="PTHR42806">
    <property type="entry name" value="GLYCINE CLEAVAGE SYSTEM P-PROTEIN"/>
    <property type="match status" value="1"/>
</dbReference>
<gene>
    <name evidence="5" type="ORF">MNBD_NITROSPINAE01-662</name>
</gene>
<evidence type="ECO:0000256" key="3">
    <source>
        <dbReference type="ARBA" id="ARBA00049026"/>
    </source>
</evidence>
<dbReference type="GO" id="GO:0009116">
    <property type="term" value="P:nucleoside metabolic process"/>
    <property type="evidence" value="ECO:0007669"/>
    <property type="project" value="InterPro"/>
</dbReference>
<evidence type="ECO:0000256" key="2">
    <source>
        <dbReference type="ARBA" id="ARBA00023002"/>
    </source>
</evidence>
<dbReference type="SUPFAM" id="SSF53383">
    <property type="entry name" value="PLP-dependent transferases"/>
    <property type="match status" value="1"/>
</dbReference>
<evidence type="ECO:0000259" key="4">
    <source>
        <dbReference type="Pfam" id="PF02347"/>
    </source>
</evidence>
<dbReference type="Gene3D" id="3.40.640.10">
    <property type="entry name" value="Type I PLP-dependent aspartate aminotransferase-like (Major domain)"/>
    <property type="match status" value="1"/>
</dbReference>
<dbReference type="InterPro" id="IPR023010">
    <property type="entry name" value="GcvPA"/>
</dbReference>
<organism evidence="5">
    <name type="scientific">hydrothermal vent metagenome</name>
    <dbReference type="NCBI Taxonomy" id="652676"/>
    <lineage>
        <taxon>unclassified sequences</taxon>
        <taxon>metagenomes</taxon>
        <taxon>ecological metagenomes</taxon>
    </lineage>
</organism>
<feature type="domain" description="Glycine cleavage system P-protein N-terminal" evidence="4">
    <location>
        <begin position="1"/>
        <end position="429"/>
    </location>
</feature>
<keyword evidence="2 5" id="KW-0560">Oxidoreductase</keyword>
<dbReference type="PIRSF" id="PIRSF006815">
    <property type="entry name" value="GcvPA"/>
    <property type="match status" value="1"/>
</dbReference>
<dbReference type="InterPro" id="IPR015421">
    <property type="entry name" value="PyrdxlP-dep_Trfase_major"/>
</dbReference>
<dbReference type="GO" id="GO:0006546">
    <property type="term" value="P:glycine catabolic process"/>
    <property type="evidence" value="ECO:0007669"/>
    <property type="project" value="InterPro"/>
</dbReference>
<dbReference type="InterPro" id="IPR049315">
    <property type="entry name" value="GDC-P_N"/>
</dbReference>
<dbReference type="AlphaFoldDB" id="A0A3B1CBA4"/>
<accession>A0A3B1CBA4</accession>
<dbReference type="EC" id="1.4.4.2" evidence="1"/>
<dbReference type="NCBIfam" id="NF001696">
    <property type="entry name" value="PRK00451.1"/>
    <property type="match status" value="1"/>
</dbReference>
<comment type="catalytic activity">
    <reaction evidence="3">
        <text>N(6)-[(R)-lipoyl]-L-lysyl-[glycine-cleavage complex H protein] + glycine + H(+) = N(6)-[(R)-S(8)-aminomethyldihydrolipoyl]-L-lysyl-[glycine-cleavage complex H protein] + CO2</text>
        <dbReference type="Rhea" id="RHEA:24304"/>
        <dbReference type="Rhea" id="RHEA-COMP:10494"/>
        <dbReference type="Rhea" id="RHEA-COMP:10495"/>
        <dbReference type="ChEBI" id="CHEBI:15378"/>
        <dbReference type="ChEBI" id="CHEBI:16526"/>
        <dbReference type="ChEBI" id="CHEBI:57305"/>
        <dbReference type="ChEBI" id="CHEBI:83099"/>
        <dbReference type="ChEBI" id="CHEBI:83143"/>
        <dbReference type="EC" id="1.4.4.2"/>
    </reaction>
</comment>
<dbReference type="Pfam" id="PF02347">
    <property type="entry name" value="GDC-P"/>
    <property type="match status" value="1"/>
</dbReference>
<dbReference type="CDD" id="cd00613">
    <property type="entry name" value="GDC-P"/>
    <property type="match status" value="1"/>
</dbReference>
<evidence type="ECO:0000256" key="1">
    <source>
        <dbReference type="ARBA" id="ARBA00012134"/>
    </source>
</evidence>
<dbReference type="InterPro" id="IPR015424">
    <property type="entry name" value="PyrdxlP-dep_Trfase"/>
</dbReference>
<evidence type="ECO:0000313" key="5">
    <source>
        <dbReference type="EMBL" id="VAX20050.1"/>
    </source>
</evidence>
<dbReference type="Gene3D" id="3.90.1150.10">
    <property type="entry name" value="Aspartate Aminotransferase, domain 1"/>
    <property type="match status" value="1"/>
</dbReference>